<evidence type="ECO:0000313" key="1">
    <source>
        <dbReference type="EMBL" id="EJR23326.1"/>
    </source>
</evidence>
<organism evidence="1 2">
    <name type="scientific">Bacillus cereus (strain VD014)</name>
    <dbReference type="NCBI Taxonomy" id="1053223"/>
    <lineage>
        <taxon>Bacteria</taxon>
        <taxon>Bacillati</taxon>
        <taxon>Bacillota</taxon>
        <taxon>Bacilli</taxon>
        <taxon>Bacillales</taxon>
        <taxon>Bacillaceae</taxon>
        <taxon>Bacillus</taxon>
        <taxon>Bacillus cereus group</taxon>
    </lineage>
</organism>
<dbReference type="Proteomes" id="UP000006607">
    <property type="component" value="Unassembled WGS sequence"/>
</dbReference>
<accession>A0A9W5K8K8</accession>
<gene>
    <name evidence="1" type="ORF">IIA_02267</name>
</gene>
<comment type="caution">
    <text evidence="1">The sequence shown here is derived from an EMBL/GenBank/DDBJ whole genome shotgun (WGS) entry which is preliminary data.</text>
</comment>
<name>A0A9W5K8K8_BACC8</name>
<dbReference type="AlphaFoldDB" id="A0A9W5K8K8"/>
<sequence>MVDRGTIRVTSDDRVLQNMDVFETQDVVALEKLDGENTFLYKDAIHARSLSSDHHPSRTWVKTLQGSLGYRIPERRAL</sequence>
<evidence type="ECO:0008006" key="3">
    <source>
        <dbReference type="Google" id="ProtNLM"/>
    </source>
</evidence>
<dbReference type="EMBL" id="AHER01000029">
    <property type="protein sequence ID" value="EJR23326.1"/>
    <property type="molecule type" value="Genomic_DNA"/>
</dbReference>
<dbReference type="SUPFAM" id="SSF56091">
    <property type="entry name" value="DNA ligase/mRNA capping enzyme, catalytic domain"/>
    <property type="match status" value="1"/>
</dbReference>
<protein>
    <recommendedName>
        <fullName evidence="3">RNA ligase domain-containing protein</fullName>
    </recommendedName>
</protein>
<reference evidence="1" key="1">
    <citation type="submission" date="2012-04" db="EMBL/GenBank/DDBJ databases">
        <title>The Genome Sequence of Bacillus cereus VD014.</title>
        <authorList>
            <consortium name="The Broad Institute Genome Sequencing Platform"/>
            <consortium name="The Broad Institute Genome Sequencing Center for Infectious Disease"/>
            <person name="Feldgarden M."/>
            <person name="Van der Auwera G.A."/>
            <person name="Mahillon J."/>
            <person name="Duprez V."/>
            <person name="Timmery S."/>
            <person name="Mattelet C."/>
            <person name="Dierick K."/>
            <person name="Sun M."/>
            <person name="Yu Z."/>
            <person name="Zhu L."/>
            <person name="Hu X."/>
            <person name="Shank E.B."/>
            <person name="Swiecicka I."/>
            <person name="Hansen B.M."/>
            <person name="Andrup L."/>
            <person name="Young S.K."/>
            <person name="Zeng Q."/>
            <person name="Gargeya S."/>
            <person name="Fitzgerald M."/>
            <person name="Haas B."/>
            <person name="Abouelleil A."/>
            <person name="Alvarado L."/>
            <person name="Arachchi H.M."/>
            <person name="Berlin A."/>
            <person name="Chapman S.B."/>
            <person name="Goldberg J."/>
            <person name="Griggs A."/>
            <person name="Gujja S."/>
            <person name="Hansen M."/>
            <person name="Howarth C."/>
            <person name="Imamovic A."/>
            <person name="Larimer J."/>
            <person name="McCowen C."/>
            <person name="Montmayeur A."/>
            <person name="Murphy C."/>
            <person name="Neiman D."/>
            <person name="Pearson M."/>
            <person name="Priest M."/>
            <person name="Roberts A."/>
            <person name="Saif S."/>
            <person name="Shea T."/>
            <person name="Sisk P."/>
            <person name="Sykes S."/>
            <person name="Wortman J."/>
            <person name="Nusbaum C."/>
            <person name="Birren B."/>
        </authorList>
    </citation>
    <scope>NUCLEOTIDE SEQUENCE</scope>
    <source>
        <strain evidence="1">VD014</strain>
    </source>
</reference>
<evidence type="ECO:0000313" key="2">
    <source>
        <dbReference type="Proteomes" id="UP000006607"/>
    </source>
</evidence>
<proteinExistence type="predicted"/>